<evidence type="ECO:0000256" key="10">
    <source>
        <dbReference type="ARBA" id="ARBA00022842"/>
    </source>
</evidence>
<dbReference type="NCBIfam" id="TIGR01064">
    <property type="entry name" value="pyruv_kin"/>
    <property type="match status" value="1"/>
</dbReference>
<evidence type="ECO:0000256" key="3">
    <source>
        <dbReference type="ARBA" id="ARBA00008663"/>
    </source>
</evidence>
<dbReference type="Gene3D" id="3.20.20.60">
    <property type="entry name" value="Phosphoenolpyruvate-binding domains"/>
    <property type="match status" value="1"/>
</dbReference>
<keyword evidence="6" id="KW-0479">Metal-binding</keyword>
<feature type="domain" description="Pyruvate kinase C-terminal" evidence="16">
    <location>
        <begin position="346"/>
        <end position="443"/>
    </location>
</feature>
<evidence type="ECO:0000256" key="12">
    <source>
        <dbReference type="ARBA" id="ARBA00023317"/>
    </source>
</evidence>
<feature type="domain" description="Pyruvate kinase barrel" evidence="15">
    <location>
        <begin position="4"/>
        <end position="323"/>
    </location>
</feature>
<dbReference type="EC" id="2.7.1.40" evidence="4 13"/>
<dbReference type="InterPro" id="IPR036918">
    <property type="entry name" value="Pyrv_Knase_C_sf"/>
</dbReference>
<evidence type="ECO:0000256" key="2">
    <source>
        <dbReference type="ARBA" id="ARBA00004997"/>
    </source>
</evidence>
<evidence type="ECO:0000256" key="14">
    <source>
        <dbReference type="RuleBase" id="RU000504"/>
    </source>
</evidence>
<evidence type="ECO:0000259" key="15">
    <source>
        <dbReference type="Pfam" id="PF00224"/>
    </source>
</evidence>
<accession>A0A0G1LYE3</accession>
<evidence type="ECO:0000313" key="18">
    <source>
        <dbReference type="Proteomes" id="UP000034835"/>
    </source>
</evidence>
<evidence type="ECO:0000256" key="7">
    <source>
        <dbReference type="ARBA" id="ARBA00022741"/>
    </source>
</evidence>
<organism evidence="17 18">
    <name type="scientific">Candidatus Collierbacteria bacterium GW2011_GWB1_44_6</name>
    <dbReference type="NCBI Taxonomy" id="1618384"/>
    <lineage>
        <taxon>Bacteria</taxon>
        <taxon>Candidatus Collieribacteriota</taxon>
    </lineage>
</organism>
<dbReference type="EMBL" id="LCJG01000001">
    <property type="protein sequence ID" value="KKT73857.1"/>
    <property type="molecule type" value="Genomic_DNA"/>
</dbReference>
<comment type="cofactor">
    <cofactor evidence="1">
        <name>K(+)</name>
        <dbReference type="ChEBI" id="CHEBI:29103"/>
    </cofactor>
</comment>
<evidence type="ECO:0000259" key="16">
    <source>
        <dbReference type="Pfam" id="PF02887"/>
    </source>
</evidence>
<proteinExistence type="inferred from homology"/>
<dbReference type="Pfam" id="PF02887">
    <property type="entry name" value="PK_C"/>
    <property type="match status" value="1"/>
</dbReference>
<dbReference type="PROSITE" id="PS00110">
    <property type="entry name" value="PYRUVATE_KINASE"/>
    <property type="match status" value="1"/>
</dbReference>
<dbReference type="GO" id="GO:0005524">
    <property type="term" value="F:ATP binding"/>
    <property type="evidence" value="ECO:0007669"/>
    <property type="project" value="UniProtKB-KW"/>
</dbReference>
<evidence type="ECO:0000256" key="11">
    <source>
        <dbReference type="ARBA" id="ARBA00023152"/>
    </source>
</evidence>
<dbReference type="Gene3D" id="2.40.33.10">
    <property type="entry name" value="PK beta-barrel domain-like"/>
    <property type="match status" value="1"/>
</dbReference>
<dbReference type="GO" id="GO:0030955">
    <property type="term" value="F:potassium ion binding"/>
    <property type="evidence" value="ECO:0007669"/>
    <property type="project" value="UniProtKB-UniRule"/>
</dbReference>
<dbReference type="GO" id="GO:0000287">
    <property type="term" value="F:magnesium ion binding"/>
    <property type="evidence" value="ECO:0007669"/>
    <property type="project" value="UniProtKB-UniRule"/>
</dbReference>
<evidence type="ECO:0000256" key="9">
    <source>
        <dbReference type="ARBA" id="ARBA00022840"/>
    </source>
</evidence>
<evidence type="ECO:0000256" key="13">
    <source>
        <dbReference type="NCBIfam" id="TIGR01064"/>
    </source>
</evidence>
<keyword evidence="12 17" id="KW-0670">Pyruvate</keyword>
<dbReference type="InterPro" id="IPR015806">
    <property type="entry name" value="Pyrv_Knase_insert_dom_sf"/>
</dbReference>
<dbReference type="PATRIC" id="fig|1618384.3.peg.55"/>
<keyword evidence="10 14" id="KW-0460">Magnesium</keyword>
<dbReference type="InterPro" id="IPR001697">
    <property type="entry name" value="Pyr_Knase"/>
</dbReference>
<keyword evidence="5 14" id="KW-0808">Transferase</keyword>
<keyword evidence="8 14" id="KW-0418">Kinase</keyword>
<reference evidence="17 18" key="1">
    <citation type="journal article" date="2015" name="Nature">
        <title>rRNA introns, odd ribosomes, and small enigmatic genomes across a large radiation of phyla.</title>
        <authorList>
            <person name="Brown C.T."/>
            <person name="Hug L.A."/>
            <person name="Thomas B.C."/>
            <person name="Sharon I."/>
            <person name="Castelle C.J."/>
            <person name="Singh A."/>
            <person name="Wilkins M.J."/>
            <person name="Williams K.H."/>
            <person name="Banfield J.F."/>
        </authorList>
    </citation>
    <scope>NUCLEOTIDE SEQUENCE [LARGE SCALE GENOMIC DNA]</scope>
</reference>
<comment type="pathway">
    <text evidence="2 14">Carbohydrate degradation; glycolysis; pyruvate from D-glyceraldehyde 3-phosphate: step 5/5.</text>
</comment>
<evidence type="ECO:0000256" key="8">
    <source>
        <dbReference type="ARBA" id="ARBA00022777"/>
    </source>
</evidence>
<dbReference type="AlphaFoldDB" id="A0A0G1LYE3"/>
<dbReference type="InterPro" id="IPR015793">
    <property type="entry name" value="Pyrv_Knase_brl"/>
</dbReference>
<evidence type="ECO:0000313" key="17">
    <source>
        <dbReference type="EMBL" id="KKT73857.1"/>
    </source>
</evidence>
<dbReference type="InterPro" id="IPR018209">
    <property type="entry name" value="Pyrv_Knase_AS"/>
</dbReference>
<comment type="caution">
    <text evidence="17">The sequence shown here is derived from an EMBL/GenBank/DDBJ whole genome shotgun (WGS) entry which is preliminary data.</text>
</comment>
<evidence type="ECO:0000256" key="1">
    <source>
        <dbReference type="ARBA" id="ARBA00001958"/>
    </source>
</evidence>
<dbReference type="PRINTS" id="PR01050">
    <property type="entry name" value="PYRUVTKNASE"/>
</dbReference>
<dbReference type="GO" id="GO:0004743">
    <property type="term" value="F:pyruvate kinase activity"/>
    <property type="evidence" value="ECO:0007669"/>
    <property type="project" value="UniProtKB-UniRule"/>
</dbReference>
<dbReference type="SUPFAM" id="SSF50800">
    <property type="entry name" value="PK beta-barrel domain-like"/>
    <property type="match status" value="1"/>
</dbReference>
<dbReference type="GO" id="GO:0016301">
    <property type="term" value="F:kinase activity"/>
    <property type="evidence" value="ECO:0007669"/>
    <property type="project" value="UniProtKB-KW"/>
</dbReference>
<dbReference type="Pfam" id="PF00224">
    <property type="entry name" value="PK"/>
    <property type="match status" value="1"/>
</dbReference>
<comment type="catalytic activity">
    <reaction evidence="14">
        <text>pyruvate + ATP = phosphoenolpyruvate + ADP + H(+)</text>
        <dbReference type="Rhea" id="RHEA:18157"/>
        <dbReference type="ChEBI" id="CHEBI:15361"/>
        <dbReference type="ChEBI" id="CHEBI:15378"/>
        <dbReference type="ChEBI" id="CHEBI:30616"/>
        <dbReference type="ChEBI" id="CHEBI:58702"/>
        <dbReference type="ChEBI" id="CHEBI:456216"/>
        <dbReference type="EC" id="2.7.1.40"/>
    </reaction>
</comment>
<evidence type="ECO:0000256" key="5">
    <source>
        <dbReference type="ARBA" id="ARBA00022679"/>
    </source>
</evidence>
<keyword evidence="11 14" id="KW-0324">Glycolysis</keyword>
<dbReference type="SUPFAM" id="SSF51621">
    <property type="entry name" value="Phosphoenolpyruvate/pyruvate domain"/>
    <property type="match status" value="1"/>
</dbReference>
<evidence type="ECO:0000256" key="4">
    <source>
        <dbReference type="ARBA" id="ARBA00012142"/>
    </source>
</evidence>
<dbReference type="SUPFAM" id="SSF52935">
    <property type="entry name" value="PK C-terminal domain-like"/>
    <property type="match status" value="1"/>
</dbReference>
<dbReference type="Proteomes" id="UP000034835">
    <property type="component" value="Unassembled WGS sequence"/>
</dbReference>
<evidence type="ECO:0000256" key="6">
    <source>
        <dbReference type="ARBA" id="ARBA00022723"/>
    </source>
</evidence>
<gene>
    <name evidence="17" type="ORF">UW68_C0001G0053</name>
</gene>
<keyword evidence="9" id="KW-0067">ATP-binding</keyword>
<sequence length="448" mass="49339">MTSKLTKIVATLGPASDSEETIERLIESGVNVFRFNTKHGTSQWHEERIKRVQKIADKMGKNIGILMDLQGPEIRLETYDKLPVRVKSGEIVRFSPSFTQGESSICIPHELIFKALAKGDQILIDDGAVELRVENVSNDLIEAKALDDGEIGHRKGVNLPGVAIDLPSLIQEDLKKLDLASTNRVDFVALSFSRTKKDIELLREEMEKRKFRAMIVAKIESMQALKHLDELIESSDAIMVARGDLGVEVPIEQLAYWQKIIIAKCREANKPVITATQMLQSMTGSPRPTRAEATDVANAVLDGTDAVMLSGETASGKYPVKAVQAMSSQTDIVVNATKELLNQKFVEIKLILVFTSSGKTARSISRLRPHVPIVSVTSDQKVVEELTLSYGVEGHISNLNEGVFKLPNKTTDELIASGRLQKGDTIIVVHGQNYYKEGSTNAVALLEI</sequence>
<protein>
    <recommendedName>
        <fullName evidence="4 13">Pyruvate kinase</fullName>
        <ecNumber evidence="4 13">2.7.1.40</ecNumber>
    </recommendedName>
</protein>
<keyword evidence="7" id="KW-0547">Nucleotide-binding</keyword>
<comment type="similarity">
    <text evidence="3 14">Belongs to the pyruvate kinase family.</text>
</comment>
<dbReference type="InterPro" id="IPR015795">
    <property type="entry name" value="Pyrv_Knase_C"/>
</dbReference>
<dbReference type="InterPro" id="IPR040442">
    <property type="entry name" value="Pyrv_kinase-like_dom_sf"/>
</dbReference>
<dbReference type="STRING" id="1618384.UW68_C0001G0053"/>
<name>A0A0G1LYE3_9BACT</name>
<dbReference type="Gene3D" id="3.40.1380.20">
    <property type="entry name" value="Pyruvate kinase, C-terminal domain"/>
    <property type="match status" value="1"/>
</dbReference>
<dbReference type="InterPro" id="IPR011037">
    <property type="entry name" value="Pyrv_Knase-like_insert_dom_sf"/>
</dbReference>
<dbReference type="UniPathway" id="UPA00109">
    <property type="reaction ID" value="UER00188"/>
</dbReference>
<dbReference type="PANTHER" id="PTHR11817">
    <property type="entry name" value="PYRUVATE KINASE"/>
    <property type="match status" value="1"/>
</dbReference>
<dbReference type="InterPro" id="IPR015813">
    <property type="entry name" value="Pyrv/PenolPyrv_kinase-like_dom"/>
</dbReference>
<dbReference type="FunFam" id="2.40.33.10:FF:000001">
    <property type="entry name" value="Pyruvate kinase"/>
    <property type="match status" value="1"/>
</dbReference>